<feature type="transmembrane region" description="Helical" evidence="6">
    <location>
        <begin position="417"/>
        <end position="435"/>
    </location>
</feature>
<reference evidence="8" key="1">
    <citation type="submission" date="2022-10" db="EMBL/GenBank/DDBJ databases">
        <title>Tapping the CABI collections for fungal endophytes: first genome assemblies for Collariella, Neodidymelliopsis, Ascochyta clinopodiicola, Didymella pomorum, Didymosphaeria variabile, Neocosmospora piperis and Neocucurbitaria cava.</title>
        <authorList>
            <person name="Hill R."/>
        </authorList>
    </citation>
    <scope>NUCLEOTIDE SEQUENCE</scope>
    <source>
        <strain evidence="8">IMI 355082</strain>
    </source>
</reference>
<keyword evidence="4 6" id="KW-0472">Membrane</keyword>
<evidence type="ECO:0000256" key="1">
    <source>
        <dbReference type="ARBA" id="ARBA00004141"/>
    </source>
</evidence>
<proteinExistence type="predicted"/>
<dbReference type="InterPro" id="IPR020846">
    <property type="entry name" value="MFS_dom"/>
</dbReference>
<keyword evidence="3 6" id="KW-1133">Transmembrane helix</keyword>
<feature type="transmembrane region" description="Helical" evidence="6">
    <location>
        <begin position="447"/>
        <end position="471"/>
    </location>
</feature>
<feature type="transmembrane region" description="Helical" evidence="6">
    <location>
        <begin position="84"/>
        <end position="113"/>
    </location>
</feature>
<dbReference type="AlphaFoldDB" id="A0A9W9CXL4"/>
<feature type="transmembrane region" description="Helical" evidence="6">
    <location>
        <begin position="483"/>
        <end position="504"/>
    </location>
</feature>
<dbReference type="Gene3D" id="1.20.1250.20">
    <property type="entry name" value="MFS general substrate transporter like domains"/>
    <property type="match status" value="1"/>
</dbReference>
<dbReference type="PROSITE" id="PS50850">
    <property type="entry name" value="MFS"/>
    <property type="match status" value="1"/>
</dbReference>
<name>A0A9W9CXL4_9PEZI</name>
<organism evidence="8 9">
    <name type="scientific">Gnomoniopsis smithogilvyi</name>
    <dbReference type="NCBI Taxonomy" id="1191159"/>
    <lineage>
        <taxon>Eukaryota</taxon>
        <taxon>Fungi</taxon>
        <taxon>Dikarya</taxon>
        <taxon>Ascomycota</taxon>
        <taxon>Pezizomycotina</taxon>
        <taxon>Sordariomycetes</taxon>
        <taxon>Sordariomycetidae</taxon>
        <taxon>Diaporthales</taxon>
        <taxon>Gnomoniaceae</taxon>
        <taxon>Gnomoniopsis</taxon>
    </lineage>
</organism>
<evidence type="ECO:0000313" key="9">
    <source>
        <dbReference type="Proteomes" id="UP001140453"/>
    </source>
</evidence>
<feature type="transmembrane region" description="Helical" evidence="6">
    <location>
        <begin position="156"/>
        <end position="176"/>
    </location>
</feature>
<sequence length="583" mass="62492">MSSTKVGTLDDESPSTPDQSERAALIKHSNSVPSYGSNSQSTNTDYIGNGSEELGRQDEEALIESASHVALPDRTLSAPLSTRAILWIVLPMVLAVFISNADATIVMATHAIIASDFMALESSSWLFTGFMLASTATQTTFGQLSEVFGRKPIIMISYFIFGLGCFIAGTARSMMIAIFGRVLSGACSAGTNVLVSLVITDLLPMREVATWRSYVNVVGVIGRCVGGPLGGAMADFIGWRLSFLGQTPLFLVAILLCWVSLPNTKPKQQADESKSQKIRRVDFLGSALFAAFLILLLLPLELGGSRIAWNDLQIPIFFGLAALMLVAFVIVEKRWASNPLLPLSMFYNRHTVAAFVIMALQCAAQLGMMFTVPLYFQVTQRISNTAAGGHLLPAVIGNAIGGIVAGSIIRNTGKYKWLMFLAALMSAISYTLLILRWHGSTGWLETLYIFPGGFGTGVAGSALFIAVQAAVDKSHIAPAVSMLYLAQGFGAVVGIASSSAVYQAGLRSTLETRLINLGLDASVRDEIIANAVASVNYIYKTKGQVADAIVESYIDGLWSSHFVALFASLLAFALTTLLRNYKL</sequence>
<feature type="transmembrane region" description="Helical" evidence="6">
    <location>
        <begin position="352"/>
        <end position="376"/>
    </location>
</feature>
<evidence type="ECO:0000313" key="8">
    <source>
        <dbReference type="EMBL" id="KAJ4393160.1"/>
    </source>
</evidence>
<evidence type="ECO:0000256" key="3">
    <source>
        <dbReference type="ARBA" id="ARBA00022989"/>
    </source>
</evidence>
<dbReference type="EMBL" id="JAPEVB010000002">
    <property type="protein sequence ID" value="KAJ4393160.1"/>
    <property type="molecule type" value="Genomic_DNA"/>
</dbReference>
<evidence type="ECO:0000256" key="5">
    <source>
        <dbReference type="SAM" id="MobiDB-lite"/>
    </source>
</evidence>
<dbReference type="Proteomes" id="UP001140453">
    <property type="component" value="Unassembled WGS sequence"/>
</dbReference>
<dbReference type="Pfam" id="PF07690">
    <property type="entry name" value="MFS_1"/>
    <property type="match status" value="1"/>
</dbReference>
<evidence type="ECO:0000256" key="4">
    <source>
        <dbReference type="ARBA" id="ARBA00023136"/>
    </source>
</evidence>
<accession>A0A9W9CXL4</accession>
<comment type="caution">
    <text evidence="8">The sequence shown here is derived from an EMBL/GenBank/DDBJ whole genome shotgun (WGS) entry which is preliminary data.</text>
</comment>
<feature type="transmembrane region" description="Helical" evidence="6">
    <location>
        <begin position="281"/>
        <end position="300"/>
    </location>
</feature>
<keyword evidence="9" id="KW-1185">Reference proteome</keyword>
<feature type="region of interest" description="Disordered" evidence="5">
    <location>
        <begin position="1"/>
        <end position="51"/>
    </location>
</feature>
<dbReference type="Gene3D" id="1.20.1720.10">
    <property type="entry name" value="Multidrug resistance protein D"/>
    <property type="match status" value="1"/>
</dbReference>
<comment type="subcellular location">
    <subcellularLocation>
        <location evidence="1">Membrane</location>
        <topology evidence="1">Multi-pass membrane protein</topology>
    </subcellularLocation>
</comment>
<feature type="transmembrane region" description="Helical" evidence="6">
    <location>
        <begin position="243"/>
        <end position="261"/>
    </location>
</feature>
<feature type="compositionally biased region" description="Polar residues" evidence="5">
    <location>
        <begin position="28"/>
        <end position="46"/>
    </location>
</feature>
<feature type="transmembrane region" description="Helical" evidence="6">
    <location>
        <begin position="382"/>
        <end position="405"/>
    </location>
</feature>
<dbReference type="InterPro" id="IPR011701">
    <property type="entry name" value="MFS"/>
</dbReference>
<dbReference type="SUPFAM" id="SSF103473">
    <property type="entry name" value="MFS general substrate transporter"/>
    <property type="match status" value="1"/>
</dbReference>
<feature type="transmembrane region" description="Helical" evidence="6">
    <location>
        <begin position="558"/>
        <end position="578"/>
    </location>
</feature>
<feature type="transmembrane region" description="Helical" evidence="6">
    <location>
        <begin position="312"/>
        <end position="331"/>
    </location>
</feature>
<evidence type="ECO:0000256" key="2">
    <source>
        <dbReference type="ARBA" id="ARBA00022692"/>
    </source>
</evidence>
<dbReference type="GO" id="GO:0000329">
    <property type="term" value="C:fungal-type vacuole membrane"/>
    <property type="evidence" value="ECO:0007669"/>
    <property type="project" value="TreeGrafter"/>
</dbReference>
<dbReference type="PANTHER" id="PTHR23501:SF33">
    <property type="entry name" value="MAJOR FACILITATOR SUPERFAMILY (MFS) PROFILE DOMAIN-CONTAINING PROTEIN"/>
    <property type="match status" value="1"/>
</dbReference>
<feature type="transmembrane region" description="Helical" evidence="6">
    <location>
        <begin position="182"/>
        <end position="203"/>
    </location>
</feature>
<dbReference type="GO" id="GO:0015174">
    <property type="term" value="F:basic amino acid transmembrane transporter activity"/>
    <property type="evidence" value="ECO:0007669"/>
    <property type="project" value="TreeGrafter"/>
</dbReference>
<dbReference type="PANTHER" id="PTHR23501">
    <property type="entry name" value="MAJOR FACILITATOR SUPERFAMILY"/>
    <property type="match status" value="1"/>
</dbReference>
<evidence type="ECO:0000259" key="7">
    <source>
        <dbReference type="PROSITE" id="PS50850"/>
    </source>
</evidence>
<dbReference type="OrthoDB" id="6770063at2759"/>
<dbReference type="InterPro" id="IPR036259">
    <property type="entry name" value="MFS_trans_sf"/>
</dbReference>
<gene>
    <name evidence="8" type="ORF">N0V93_002367</name>
</gene>
<protein>
    <recommendedName>
        <fullName evidence="7">Major facilitator superfamily (MFS) profile domain-containing protein</fullName>
    </recommendedName>
</protein>
<feature type="domain" description="Major facilitator superfamily (MFS) profile" evidence="7">
    <location>
        <begin position="88"/>
        <end position="583"/>
    </location>
</feature>
<keyword evidence="2 6" id="KW-0812">Transmembrane</keyword>
<evidence type="ECO:0000256" key="6">
    <source>
        <dbReference type="SAM" id="Phobius"/>
    </source>
</evidence>